<evidence type="ECO:0000313" key="6">
    <source>
        <dbReference type="Proteomes" id="UP000324781"/>
    </source>
</evidence>
<dbReference type="PROSITE" id="PS50110">
    <property type="entry name" value="RESPONSE_REGULATORY"/>
    <property type="match status" value="1"/>
</dbReference>
<dbReference type="InterPro" id="IPR011006">
    <property type="entry name" value="CheY-like_superfamily"/>
</dbReference>
<dbReference type="Gene3D" id="3.40.50.2300">
    <property type="match status" value="1"/>
</dbReference>
<dbReference type="PANTHER" id="PTHR43228:SF1">
    <property type="entry name" value="TWO-COMPONENT RESPONSE REGULATOR ARR22"/>
    <property type="match status" value="1"/>
</dbReference>
<feature type="domain" description="Response regulatory" evidence="4">
    <location>
        <begin position="3"/>
        <end position="127"/>
    </location>
</feature>
<organism evidence="5 6">
    <name type="scientific">Thermoclostridium caenicola</name>
    <dbReference type="NCBI Taxonomy" id="659425"/>
    <lineage>
        <taxon>Bacteria</taxon>
        <taxon>Bacillati</taxon>
        <taxon>Bacillota</taxon>
        <taxon>Clostridia</taxon>
        <taxon>Eubacteriales</taxon>
        <taxon>Oscillospiraceae</taxon>
        <taxon>Thermoclostridium</taxon>
    </lineage>
</organism>
<protein>
    <recommendedName>
        <fullName evidence="1">Stage 0 sporulation protein A homolog</fullName>
    </recommendedName>
</protein>
<evidence type="ECO:0000256" key="2">
    <source>
        <dbReference type="ARBA" id="ARBA00024867"/>
    </source>
</evidence>
<dbReference type="InterPro" id="IPR001789">
    <property type="entry name" value="Sig_transdc_resp-reg_receiver"/>
</dbReference>
<dbReference type="InterPro" id="IPR052048">
    <property type="entry name" value="ST_Response_Regulator"/>
</dbReference>
<keyword evidence="3" id="KW-0597">Phosphoprotein</keyword>
<name>A0A1M6IEH3_9FIRM</name>
<evidence type="ECO:0000256" key="1">
    <source>
        <dbReference type="ARBA" id="ARBA00018672"/>
    </source>
</evidence>
<dbReference type="OrthoDB" id="1839448at2"/>
<reference evidence="5 6" key="1">
    <citation type="submission" date="2016-11" db="EMBL/GenBank/DDBJ databases">
        <authorList>
            <person name="Varghese N."/>
            <person name="Submissions S."/>
        </authorList>
    </citation>
    <scope>NUCLEOTIDE SEQUENCE [LARGE SCALE GENOMIC DNA]</scope>
    <source>
        <strain evidence="5 6">DSM 19027</strain>
    </source>
</reference>
<feature type="modified residue" description="4-aspartylphosphate" evidence="3">
    <location>
        <position position="60"/>
    </location>
</feature>
<comment type="function">
    <text evidence="2">May play the central regulatory role in sporulation. It may be an element of the effector pathway responsible for the activation of sporulation genes in response to nutritional stress. Spo0A may act in concert with spo0H (a sigma factor) to control the expression of some genes that are critical to the sporulation process.</text>
</comment>
<dbReference type="GO" id="GO:0000160">
    <property type="term" value="P:phosphorelay signal transduction system"/>
    <property type="evidence" value="ECO:0007669"/>
    <property type="project" value="InterPro"/>
</dbReference>
<dbReference type="PANTHER" id="PTHR43228">
    <property type="entry name" value="TWO-COMPONENT RESPONSE REGULATOR"/>
    <property type="match status" value="1"/>
</dbReference>
<dbReference type="Proteomes" id="UP000324781">
    <property type="component" value="Unassembled WGS sequence"/>
</dbReference>
<dbReference type="RefSeq" id="WP_149679212.1">
    <property type="nucleotide sequence ID" value="NZ_FQZP01000042.1"/>
</dbReference>
<evidence type="ECO:0000313" key="5">
    <source>
        <dbReference type="EMBL" id="SHJ32716.1"/>
    </source>
</evidence>
<dbReference type="Pfam" id="PF00072">
    <property type="entry name" value="Response_reg"/>
    <property type="match status" value="1"/>
</dbReference>
<evidence type="ECO:0000259" key="4">
    <source>
        <dbReference type="PROSITE" id="PS50110"/>
    </source>
</evidence>
<dbReference type="AlphaFoldDB" id="A0A1M6IEH3"/>
<dbReference type="SMART" id="SM00448">
    <property type="entry name" value="REC"/>
    <property type="match status" value="1"/>
</dbReference>
<gene>
    <name evidence="5" type="ORF">SAMN05444373_10424</name>
</gene>
<accession>A0A1M6IEH3</accession>
<keyword evidence="6" id="KW-1185">Reference proteome</keyword>
<sequence length="142" mass="16165">MLNIGICDDFPIFCELIEAIIRQYGEKNNVIFSIRRFGSGEELIDTLNRENVSFDLLFLDYYMKKLNGLETAKRIRQMETAKAKPSCNIVFVTSMDNPYELMSARPLRIIGKPVSPVIIDDIIDHVLSEKCKALVAVPQAHD</sequence>
<evidence type="ECO:0000256" key="3">
    <source>
        <dbReference type="PROSITE-ProRule" id="PRU00169"/>
    </source>
</evidence>
<dbReference type="EMBL" id="FQZP01000042">
    <property type="protein sequence ID" value="SHJ32716.1"/>
    <property type="molecule type" value="Genomic_DNA"/>
</dbReference>
<dbReference type="SUPFAM" id="SSF52172">
    <property type="entry name" value="CheY-like"/>
    <property type="match status" value="1"/>
</dbReference>
<proteinExistence type="predicted"/>